<feature type="domain" description="Calcium channel YVC1-like C-terminal transmembrane" evidence="4">
    <location>
        <begin position="256"/>
        <end position="475"/>
    </location>
</feature>
<protein>
    <recommendedName>
        <fullName evidence="7">Ion transport domain-containing protein</fullName>
    </recommendedName>
</protein>
<dbReference type="EMBL" id="OZ022408">
    <property type="protein sequence ID" value="CAK9439330.1"/>
    <property type="molecule type" value="Genomic_DNA"/>
</dbReference>
<feature type="transmembrane region" description="Helical" evidence="2">
    <location>
        <begin position="343"/>
        <end position="367"/>
    </location>
</feature>
<evidence type="ECO:0000256" key="2">
    <source>
        <dbReference type="SAM" id="Phobius"/>
    </source>
</evidence>
<feature type="transmembrane region" description="Helical" evidence="2">
    <location>
        <begin position="306"/>
        <end position="323"/>
    </location>
</feature>
<dbReference type="InterPro" id="IPR056336">
    <property type="entry name" value="YVC1_C"/>
</dbReference>
<keyword evidence="6" id="KW-1185">Reference proteome</keyword>
<reference evidence="5 6" key="1">
    <citation type="submission" date="2024-03" db="EMBL/GenBank/DDBJ databases">
        <authorList>
            <person name="Brejova B."/>
        </authorList>
    </citation>
    <scope>NUCLEOTIDE SEQUENCE [LARGE SCALE GENOMIC DNA]</scope>
    <source>
        <strain evidence="5 6">CBS 14171</strain>
    </source>
</reference>
<dbReference type="Proteomes" id="UP001497383">
    <property type="component" value="Chromosome 4"/>
</dbReference>
<sequence>MFRYRDASNFENATRSDFKSHYHKIQRLINTRVHLSLKYDQLRSPEIRATLMSPITHEIVAICESTSLNLDVCTHLIFILLLLRYEYFIQSENNLLYFDLLSTKAMVCEILAVRMLREYKSQQRIKMLFYKCPHPIKINGAELDINTFELGVLTSSKLFLSQPIIIQILDRFYEGDLVQSEKYMREDDEKSLLGDDFGNLRAGRRISFSRLFYKANVVPRYQTLALNLKLIVFAALYFVMMFGPVNWITETSFWVLGVSLNLELFLKVTHIDHRFLNMILWNHIDLWLIIMLDASFLMRFFVLRHYYTDIFSLIGVILFPRLLSVFSNYKSFNLIVISFNKMIWNLVGLVFFFFTLISGFYFSFIALNQDQSKGVILFNMVKIFFGFTPSVWDNWEYFNTLGKMMQMLYLFLIQFIVGTILAICLSGIFLKARENMQQEFYYYKSKNMVSYFRMAKLNQRRNLPNYFLQLFKAPVVLVIFVDEFISTASHSRRSPGGNLKNFVFFKSDEPFGDAGANERNQIFLKNHQSLSTLGGGQLRTGSTDSFFIDQLLSRKYGTGMGTGISSSTEMGTGKIEKSSNNEDRKISSKRMLSPNAQPQSLQRLSSAHRRHSLFHQSSPSCQQTPAAFNSNMAGGLLSRITTLEHLKAKRSISSDADDNKSVLIYDIAEIAHDDDDLEKDGESISSEIDSLENSLEATPPMHVGSIAESDLDHYDSDRTFQLQHG</sequence>
<evidence type="ECO:0000313" key="6">
    <source>
        <dbReference type="Proteomes" id="UP001497383"/>
    </source>
</evidence>
<feature type="transmembrane region" description="Helical" evidence="2">
    <location>
        <begin position="374"/>
        <end position="392"/>
    </location>
</feature>
<evidence type="ECO:0000313" key="5">
    <source>
        <dbReference type="EMBL" id="CAK9439330.1"/>
    </source>
</evidence>
<evidence type="ECO:0000256" key="1">
    <source>
        <dbReference type="SAM" id="MobiDB-lite"/>
    </source>
</evidence>
<feature type="compositionally biased region" description="Polar residues" evidence="1">
    <location>
        <begin position="683"/>
        <end position="696"/>
    </location>
</feature>
<feature type="transmembrane region" description="Helical" evidence="2">
    <location>
        <begin position="463"/>
        <end position="481"/>
    </location>
</feature>
<organism evidence="5 6">
    <name type="scientific">Lodderomyces beijingensis</name>
    <dbReference type="NCBI Taxonomy" id="1775926"/>
    <lineage>
        <taxon>Eukaryota</taxon>
        <taxon>Fungi</taxon>
        <taxon>Dikarya</taxon>
        <taxon>Ascomycota</taxon>
        <taxon>Saccharomycotina</taxon>
        <taxon>Pichiomycetes</taxon>
        <taxon>Debaryomycetaceae</taxon>
        <taxon>Candida/Lodderomyces clade</taxon>
        <taxon>Lodderomyces</taxon>
    </lineage>
</organism>
<evidence type="ECO:0000259" key="3">
    <source>
        <dbReference type="Pfam" id="PF23190"/>
    </source>
</evidence>
<dbReference type="Pfam" id="PF23317">
    <property type="entry name" value="YVC1_C"/>
    <property type="match status" value="1"/>
</dbReference>
<dbReference type="RefSeq" id="XP_066830442.1">
    <property type="nucleotide sequence ID" value="XM_066973622.1"/>
</dbReference>
<name>A0ABP0ZM96_9ASCO</name>
<feature type="compositionally biased region" description="Polar residues" evidence="1">
    <location>
        <begin position="614"/>
        <end position="627"/>
    </location>
</feature>
<dbReference type="GeneID" id="92208700"/>
<dbReference type="PANTHER" id="PTHR35859">
    <property type="entry name" value="NONSELECTIVE CATION CHANNEL PROTEIN"/>
    <property type="match status" value="1"/>
</dbReference>
<dbReference type="InterPro" id="IPR052971">
    <property type="entry name" value="TRP_calcium_channel"/>
</dbReference>
<gene>
    <name evidence="5" type="ORF">LODBEIA_P35040</name>
</gene>
<feature type="compositionally biased region" description="Low complexity" evidence="1">
    <location>
        <begin position="563"/>
        <end position="573"/>
    </location>
</feature>
<dbReference type="Pfam" id="PF23190">
    <property type="entry name" value="LHD_TRPY1"/>
    <property type="match status" value="1"/>
</dbReference>
<feature type="transmembrane region" description="Helical" evidence="2">
    <location>
        <begin position="230"/>
        <end position="255"/>
    </location>
</feature>
<feature type="compositionally biased region" description="Polar residues" evidence="1">
    <location>
        <begin position="594"/>
        <end position="605"/>
    </location>
</feature>
<feature type="compositionally biased region" description="Basic and acidic residues" evidence="1">
    <location>
        <begin position="574"/>
        <end position="586"/>
    </location>
</feature>
<feature type="domain" description="YVC1 N-terminal linker helical" evidence="3">
    <location>
        <begin position="24"/>
        <end position="182"/>
    </location>
</feature>
<feature type="region of interest" description="Disordered" evidence="1">
    <location>
        <begin position="676"/>
        <end position="725"/>
    </location>
</feature>
<dbReference type="PANTHER" id="PTHR35859:SF4">
    <property type="entry name" value="MEMBRANE CHANNEL PROTEIN, PUTATIVE (AFU_ORTHOLOGUE AFUA_6G11300)-RELATED"/>
    <property type="match status" value="1"/>
</dbReference>
<keyword evidence="2" id="KW-0812">Transmembrane</keyword>
<proteinExistence type="predicted"/>
<evidence type="ECO:0000259" key="4">
    <source>
        <dbReference type="Pfam" id="PF23317"/>
    </source>
</evidence>
<dbReference type="InterPro" id="IPR056337">
    <property type="entry name" value="LHD_YVC1"/>
</dbReference>
<keyword evidence="2" id="KW-1133">Transmembrane helix</keyword>
<feature type="region of interest" description="Disordered" evidence="1">
    <location>
        <begin position="562"/>
        <end position="627"/>
    </location>
</feature>
<feature type="transmembrane region" description="Helical" evidence="2">
    <location>
        <begin position="407"/>
        <end position="430"/>
    </location>
</feature>
<accession>A0ABP0ZM96</accession>
<keyword evidence="2" id="KW-0472">Membrane</keyword>
<evidence type="ECO:0008006" key="7">
    <source>
        <dbReference type="Google" id="ProtNLM"/>
    </source>
</evidence>